<protein>
    <submittedName>
        <fullName evidence="1">Uncharacterized protein</fullName>
    </submittedName>
</protein>
<name>A0A5S4EGY9_9PROT</name>
<organism evidence="1 2">
    <name type="scientific">Candidatus Accumulibacter phosphatis</name>
    <dbReference type="NCBI Taxonomy" id="327160"/>
    <lineage>
        <taxon>Bacteria</taxon>
        <taxon>Pseudomonadati</taxon>
        <taxon>Pseudomonadota</taxon>
        <taxon>Betaproteobacteria</taxon>
        <taxon>Candidatus Accumulibacter</taxon>
    </lineage>
</organism>
<gene>
    <name evidence="1" type="ORF">ACCUM_0086</name>
</gene>
<keyword evidence="2" id="KW-1185">Reference proteome</keyword>
<sequence>MEDTLLSQGGLAGKPESKVCPALEEWLVYREASTVKLRLPETQSLQTSSMIELKPLELS</sequence>
<reference evidence="1 2" key="1">
    <citation type="submission" date="2019-04" db="EMBL/GenBank/DDBJ databases">
        <title>A novel phosphate-accumulating bacterium identified in bioreactor for phosphate removal from wastewater.</title>
        <authorList>
            <person name="Kotlyarov R.Y."/>
            <person name="Beletsky A.V."/>
            <person name="Kallistova A.Y."/>
            <person name="Dorofeev A.G."/>
            <person name="Nikolaev Y.Y."/>
            <person name="Pimenov N.V."/>
            <person name="Ravin N.V."/>
            <person name="Mardanov A.V."/>
        </authorList>
    </citation>
    <scope>NUCLEOTIDE SEQUENCE [LARGE SCALE GENOMIC DNA]</scope>
    <source>
        <strain evidence="1 2">Bin19</strain>
    </source>
</reference>
<comment type="caution">
    <text evidence="1">The sequence shown here is derived from an EMBL/GenBank/DDBJ whole genome shotgun (WGS) entry which is preliminary data.</text>
</comment>
<accession>A0A5S4EGY9</accession>
<dbReference type="AlphaFoldDB" id="A0A5S4EGY9"/>
<proteinExistence type="predicted"/>
<evidence type="ECO:0000313" key="1">
    <source>
        <dbReference type="EMBL" id="TMQ74514.1"/>
    </source>
</evidence>
<dbReference type="Proteomes" id="UP000306324">
    <property type="component" value="Unassembled WGS sequence"/>
</dbReference>
<evidence type="ECO:0000313" key="2">
    <source>
        <dbReference type="Proteomes" id="UP000306324"/>
    </source>
</evidence>
<dbReference type="EMBL" id="SWAD01000196">
    <property type="protein sequence ID" value="TMQ74514.1"/>
    <property type="molecule type" value="Genomic_DNA"/>
</dbReference>